<accession>A0A934R9S6</accession>
<dbReference type="CDD" id="cd01310">
    <property type="entry name" value="TatD_DNAse"/>
    <property type="match status" value="1"/>
</dbReference>
<feature type="binding site" evidence="1">
    <location>
        <position position="7"/>
    </location>
    <ligand>
        <name>a divalent metal cation</name>
        <dbReference type="ChEBI" id="CHEBI:60240"/>
        <label>1</label>
    </ligand>
</feature>
<name>A0A934R9S6_9BACT</name>
<reference evidence="3" key="1">
    <citation type="submission" date="2021-01" db="EMBL/GenBank/DDBJ databases">
        <title>Modified the classification status of verrucomicrobia.</title>
        <authorList>
            <person name="Feng X."/>
        </authorList>
    </citation>
    <scope>NUCLEOTIDE SEQUENCE</scope>
    <source>
        <strain evidence="3">KCTC 22201</strain>
    </source>
</reference>
<dbReference type="RefSeq" id="WP_200275885.1">
    <property type="nucleotide sequence ID" value="NZ_JAENII010000002.1"/>
</dbReference>
<gene>
    <name evidence="3" type="ORF">JIN81_02230</name>
</gene>
<feature type="binding site" evidence="1">
    <location>
        <position position="200"/>
    </location>
    <ligand>
        <name>a divalent metal cation</name>
        <dbReference type="ChEBI" id="CHEBI:60240"/>
        <label>1</label>
    </ligand>
</feature>
<evidence type="ECO:0000256" key="1">
    <source>
        <dbReference type="PIRSR" id="PIRSR005902-1"/>
    </source>
</evidence>
<proteinExistence type="predicted"/>
<evidence type="ECO:0000313" key="4">
    <source>
        <dbReference type="Proteomes" id="UP000658278"/>
    </source>
</evidence>
<dbReference type="GO" id="GO:0016788">
    <property type="term" value="F:hydrolase activity, acting on ester bonds"/>
    <property type="evidence" value="ECO:0007669"/>
    <property type="project" value="InterPro"/>
</dbReference>
<dbReference type="PIRSF" id="PIRSF005902">
    <property type="entry name" value="DNase_TatD"/>
    <property type="match status" value="1"/>
</dbReference>
<keyword evidence="4" id="KW-1185">Reference proteome</keyword>
<dbReference type="PANTHER" id="PTHR47176">
    <property type="entry name" value="OSJNBA0020J04.13 PROTEIN"/>
    <property type="match status" value="1"/>
</dbReference>
<dbReference type="EMBL" id="JAENII010000002">
    <property type="protein sequence ID" value="MBK1825823.1"/>
    <property type="molecule type" value="Genomic_DNA"/>
</dbReference>
<feature type="binding site" evidence="1">
    <location>
        <position position="125"/>
    </location>
    <ligand>
        <name>a divalent metal cation</name>
        <dbReference type="ChEBI" id="CHEBI:60240"/>
        <label>2</label>
    </ligand>
</feature>
<feature type="binding site" evidence="1">
    <location>
        <position position="5"/>
    </location>
    <ligand>
        <name>a divalent metal cation</name>
        <dbReference type="ChEBI" id="CHEBI:60240"/>
        <label>1</label>
    </ligand>
</feature>
<dbReference type="Gene3D" id="3.20.20.140">
    <property type="entry name" value="Metal-dependent hydrolases"/>
    <property type="match status" value="1"/>
</dbReference>
<dbReference type="InterPro" id="IPR001130">
    <property type="entry name" value="TatD-like"/>
</dbReference>
<dbReference type="InterPro" id="IPR032466">
    <property type="entry name" value="Metal_Hydrolase"/>
</dbReference>
<dbReference type="Proteomes" id="UP000658278">
    <property type="component" value="Unassembled WGS sequence"/>
</dbReference>
<keyword evidence="3" id="KW-0378">Hydrolase</keyword>
<protein>
    <submittedName>
        <fullName evidence="3">TatD family hydrolase</fullName>
    </submittedName>
</protein>
<evidence type="ECO:0000313" key="3">
    <source>
        <dbReference type="EMBL" id="MBK1825823.1"/>
    </source>
</evidence>
<feature type="binding site" evidence="1">
    <location>
        <position position="150"/>
    </location>
    <ligand>
        <name>a divalent metal cation</name>
        <dbReference type="ChEBI" id="CHEBI:60240"/>
        <label>2</label>
    </ligand>
</feature>
<organism evidence="3 4">
    <name type="scientific">Haloferula rosea</name>
    <dbReference type="NCBI Taxonomy" id="490093"/>
    <lineage>
        <taxon>Bacteria</taxon>
        <taxon>Pseudomonadati</taxon>
        <taxon>Verrucomicrobiota</taxon>
        <taxon>Verrucomicrobiia</taxon>
        <taxon>Verrucomicrobiales</taxon>
        <taxon>Verrucomicrobiaceae</taxon>
        <taxon>Haloferula</taxon>
    </lineage>
</organism>
<evidence type="ECO:0000256" key="2">
    <source>
        <dbReference type="SAM" id="MobiDB-lite"/>
    </source>
</evidence>
<dbReference type="PANTHER" id="PTHR47176:SF1">
    <property type="entry name" value="OS04G0577500 PROTEIN"/>
    <property type="match status" value="1"/>
</dbReference>
<dbReference type="SUPFAM" id="SSF51556">
    <property type="entry name" value="Metallo-dependent hydrolases"/>
    <property type="match status" value="1"/>
</dbReference>
<dbReference type="Pfam" id="PF01026">
    <property type="entry name" value="TatD_DNase"/>
    <property type="match status" value="1"/>
</dbReference>
<keyword evidence="1" id="KW-0479">Metal-binding</keyword>
<sequence length="258" mass="29010">MLDAHNHLQKFPNPDRIITEMKAAGITGCIVNGTSESDWPEVAALADAHPGFVHPAFGLHPWFAHQRSSTWLDTLQALLDRYPHASIGECGLDRWIDHPTTTEQFDVFLPQVRLARERQLPLTIHALKAWGPLLEALQQEPPPKRGFLMHSFGGSRELIDRLLPLGARFSFSGYFLQPKKSKVLETFKHVPPDRLLLETDAPDMLPPEESITHPLSEARNHPANLPAIGQSLASHLKQDPEKLIHQCSENTQHLLLFT</sequence>
<feature type="binding site" evidence="1">
    <location>
        <position position="89"/>
    </location>
    <ligand>
        <name>a divalent metal cation</name>
        <dbReference type="ChEBI" id="CHEBI:60240"/>
        <label>1</label>
    </ligand>
</feature>
<dbReference type="AlphaFoldDB" id="A0A934R9S6"/>
<dbReference type="GO" id="GO:0046872">
    <property type="term" value="F:metal ion binding"/>
    <property type="evidence" value="ECO:0007669"/>
    <property type="project" value="UniProtKB-KW"/>
</dbReference>
<feature type="region of interest" description="Disordered" evidence="2">
    <location>
        <begin position="199"/>
        <end position="223"/>
    </location>
</feature>
<comment type="caution">
    <text evidence="3">The sequence shown here is derived from an EMBL/GenBank/DDBJ whole genome shotgun (WGS) entry which is preliminary data.</text>
</comment>